<feature type="region of interest" description="Disordered" evidence="1">
    <location>
        <begin position="119"/>
        <end position="138"/>
    </location>
</feature>
<sequence length="138" mass="15773">MIPSKVKVAGIEYDVLQKPTVDKNATLAGICNWGFSEIEIKEDIPQDRKEETFIHELLHAIHYEAGYDTQDEDMINRVGKVLYQVLKDNDLRFGNKGKQHKMPRLPEVDLPDIPKMDFPTMPKMSLPNIPTLERGGNI</sequence>
<reference evidence="2 3" key="1">
    <citation type="journal article" date="2024" name="Int. J. Syst. Evol. Microbiol.">
        <title>Virgibacillus tibetensis sp. nov., isolated from salt lake on the Tibetan Plateau of China.</title>
        <authorList>
            <person name="Phurbu D."/>
            <person name="Liu Z.-X."/>
            <person name="Wang R."/>
            <person name="Zheng Y.-Y."/>
            <person name="Liu H.-C."/>
            <person name="Zhou Y.-G."/>
            <person name="Yu Y.-J."/>
            <person name="Li A.-H."/>
        </authorList>
    </citation>
    <scope>NUCLEOTIDE SEQUENCE [LARGE SCALE GENOMIC DNA]</scope>
    <source>
        <strain evidence="2 3">C22-A2</strain>
    </source>
</reference>
<gene>
    <name evidence="2" type="ORF">QGM71_01220</name>
</gene>
<evidence type="ECO:0000313" key="2">
    <source>
        <dbReference type="EMBL" id="MEC5422112.1"/>
    </source>
</evidence>
<proteinExistence type="predicted"/>
<evidence type="ECO:0008006" key="4">
    <source>
        <dbReference type="Google" id="ProtNLM"/>
    </source>
</evidence>
<dbReference type="Proteomes" id="UP001335737">
    <property type="component" value="Unassembled WGS sequence"/>
</dbReference>
<comment type="caution">
    <text evidence="2">The sequence shown here is derived from an EMBL/GenBank/DDBJ whole genome shotgun (WGS) entry which is preliminary data.</text>
</comment>
<protein>
    <recommendedName>
        <fullName evidence="4">Phage protein</fullName>
    </recommendedName>
</protein>
<keyword evidence="3" id="KW-1185">Reference proteome</keyword>
<accession>A0ABU6K9U3</accession>
<organism evidence="2 3">
    <name type="scientific">Virgibacillus tibetensis</name>
    <dbReference type="NCBI Taxonomy" id="3042313"/>
    <lineage>
        <taxon>Bacteria</taxon>
        <taxon>Bacillati</taxon>
        <taxon>Bacillota</taxon>
        <taxon>Bacilli</taxon>
        <taxon>Bacillales</taxon>
        <taxon>Bacillaceae</taxon>
        <taxon>Virgibacillus</taxon>
    </lineage>
</organism>
<dbReference type="EMBL" id="JARZFX010000001">
    <property type="protein sequence ID" value="MEC5422112.1"/>
    <property type="molecule type" value="Genomic_DNA"/>
</dbReference>
<evidence type="ECO:0000313" key="3">
    <source>
        <dbReference type="Proteomes" id="UP001335737"/>
    </source>
</evidence>
<name>A0ABU6K9U3_9BACI</name>
<dbReference type="RefSeq" id="WP_327605685.1">
    <property type="nucleotide sequence ID" value="NZ_JARZFX010000001.1"/>
</dbReference>
<evidence type="ECO:0000256" key="1">
    <source>
        <dbReference type="SAM" id="MobiDB-lite"/>
    </source>
</evidence>